<feature type="transmembrane region" description="Helical" evidence="7">
    <location>
        <begin position="249"/>
        <end position="267"/>
    </location>
</feature>
<dbReference type="CDD" id="cd06173">
    <property type="entry name" value="MFS_MefA_like"/>
    <property type="match status" value="1"/>
</dbReference>
<dbReference type="PANTHER" id="PTHR23513">
    <property type="entry name" value="INTEGRAL MEMBRANE EFFLUX PROTEIN-RELATED"/>
    <property type="match status" value="1"/>
</dbReference>
<feature type="region of interest" description="Disordered" evidence="6">
    <location>
        <begin position="388"/>
        <end position="457"/>
    </location>
</feature>
<reference evidence="9" key="2">
    <citation type="submission" date="2023-01" db="EMBL/GenBank/DDBJ databases">
        <authorList>
            <person name="Sun Q."/>
            <person name="Evtushenko L."/>
        </authorList>
    </citation>
    <scope>NUCLEOTIDE SEQUENCE</scope>
    <source>
        <strain evidence="9">VKM Ac-2007</strain>
    </source>
</reference>
<feature type="transmembrane region" description="Helical" evidence="7">
    <location>
        <begin position="304"/>
        <end position="327"/>
    </location>
</feature>
<evidence type="ECO:0000256" key="3">
    <source>
        <dbReference type="ARBA" id="ARBA00022692"/>
    </source>
</evidence>
<dbReference type="PROSITE" id="PS50850">
    <property type="entry name" value="MFS"/>
    <property type="match status" value="1"/>
</dbReference>
<evidence type="ECO:0000256" key="2">
    <source>
        <dbReference type="ARBA" id="ARBA00022475"/>
    </source>
</evidence>
<dbReference type="Proteomes" id="UP001143474">
    <property type="component" value="Unassembled WGS sequence"/>
</dbReference>
<sequence length="457" mass="47997">MQPLRRNARFQLFWLGSAASELGSTLTWLAYPLLVLALTGSPGQAGLIGAIELASAMIFALPAGVLVDRWDRRRVLLGTDLARAATIASVALAAFTDNLTLPHLIAASIVNGAAGALFEPAHAASLRALVPREQLPSAYAQEQTRKHAAGLAGPPLGGLLFAAGRAVPFLVDAVTYLISFACVALARVPRRPAEPTPRQSMFEGIAESVRWMRGQRLLRAICGLVLMANLAVNAIMIPLIVLIGSPVQVGTVMACLGIGGLLGAAISGRLTRLLPPGRLMLAGCWFLAVTLPLMTLPLGAYWPAAVLFVGGLVVPALNIALAVEVARTVPDHMQGRIQSLLNVATMGITPLAPLLGGVLTQYGGPVTAIIVLSGYLAVCCGVGTLSPTLRHSPRTANPEAPAQRTKTTPAHQSTPRVPHLPQHPNFDRHRRQAKHLPPTAQSGDALERRSPTATPPA</sequence>
<evidence type="ECO:0000256" key="7">
    <source>
        <dbReference type="SAM" id="Phobius"/>
    </source>
</evidence>
<dbReference type="EMBL" id="BSEV01000017">
    <property type="protein sequence ID" value="GLK12561.1"/>
    <property type="molecule type" value="Genomic_DNA"/>
</dbReference>
<comment type="caution">
    <text evidence="9">The sequence shown here is derived from an EMBL/GenBank/DDBJ whole genome shotgun (WGS) entry which is preliminary data.</text>
</comment>
<evidence type="ECO:0000313" key="10">
    <source>
        <dbReference type="Proteomes" id="UP001143474"/>
    </source>
</evidence>
<evidence type="ECO:0000259" key="8">
    <source>
        <dbReference type="PROSITE" id="PS50850"/>
    </source>
</evidence>
<dbReference type="InterPro" id="IPR020846">
    <property type="entry name" value="MFS_dom"/>
</dbReference>
<feature type="compositionally biased region" description="Polar residues" evidence="6">
    <location>
        <begin position="404"/>
        <end position="415"/>
    </location>
</feature>
<evidence type="ECO:0000256" key="5">
    <source>
        <dbReference type="ARBA" id="ARBA00023136"/>
    </source>
</evidence>
<dbReference type="Pfam" id="PF07690">
    <property type="entry name" value="MFS_1"/>
    <property type="match status" value="1"/>
</dbReference>
<feature type="transmembrane region" description="Helical" evidence="7">
    <location>
        <begin position="279"/>
        <end position="298"/>
    </location>
</feature>
<evidence type="ECO:0000256" key="6">
    <source>
        <dbReference type="SAM" id="MobiDB-lite"/>
    </source>
</evidence>
<keyword evidence="4 7" id="KW-1133">Transmembrane helix</keyword>
<keyword evidence="2" id="KW-1003">Cell membrane</keyword>
<dbReference type="InterPro" id="IPR036259">
    <property type="entry name" value="MFS_trans_sf"/>
</dbReference>
<evidence type="ECO:0000313" key="9">
    <source>
        <dbReference type="EMBL" id="GLK12561.1"/>
    </source>
</evidence>
<feature type="transmembrane region" description="Helical" evidence="7">
    <location>
        <begin position="43"/>
        <end position="63"/>
    </location>
</feature>
<feature type="transmembrane region" description="Helical" evidence="7">
    <location>
        <begin position="166"/>
        <end position="188"/>
    </location>
</feature>
<dbReference type="InterPro" id="IPR011701">
    <property type="entry name" value="MFS"/>
</dbReference>
<feature type="transmembrane region" description="Helical" evidence="7">
    <location>
        <begin position="12"/>
        <end position="31"/>
    </location>
</feature>
<accession>A0A9W6I703</accession>
<dbReference type="GO" id="GO:0022857">
    <property type="term" value="F:transmembrane transporter activity"/>
    <property type="evidence" value="ECO:0007669"/>
    <property type="project" value="InterPro"/>
</dbReference>
<proteinExistence type="predicted"/>
<feature type="transmembrane region" description="Helical" evidence="7">
    <location>
        <begin position="217"/>
        <end position="243"/>
    </location>
</feature>
<evidence type="ECO:0000256" key="4">
    <source>
        <dbReference type="ARBA" id="ARBA00022989"/>
    </source>
</evidence>
<evidence type="ECO:0000256" key="1">
    <source>
        <dbReference type="ARBA" id="ARBA00004651"/>
    </source>
</evidence>
<reference evidence="9" key="1">
    <citation type="journal article" date="2014" name="Int. J. Syst. Evol. Microbiol.">
        <title>Complete genome sequence of Corynebacterium casei LMG S-19264T (=DSM 44701T), isolated from a smear-ripened cheese.</title>
        <authorList>
            <consortium name="US DOE Joint Genome Institute (JGI-PGF)"/>
            <person name="Walter F."/>
            <person name="Albersmeier A."/>
            <person name="Kalinowski J."/>
            <person name="Ruckert C."/>
        </authorList>
    </citation>
    <scope>NUCLEOTIDE SEQUENCE</scope>
    <source>
        <strain evidence="9">VKM Ac-2007</strain>
    </source>
</reference>
<feature type="transmembrane region" description="Helical" evidence="7">
    <location>
        <begin position="339"/>
        <end position="360"/>
    </location>
</feature>
<name>A0A9W6I703_9ACTN</name>
<comment type="subcellular location">
    <subcellularLocation>
        <location evidence="1">Cell membrane</location>
        <topology evidence="1">Multi-pass membrane protein</topology>
    </subcellularLocation>
</comment>
<dbReference type="GO" id="GO:0005886">
    <property type="term" value="C:plasma membrane"/>
    <property type="evidence" value="ECO:0007669"/>
    <property type="project" value="UniProtKB-SubCell"/>
</dbReference>
<protein>
    <submittedName>
        <fullName evidence="9">MFS transporter</fullName>
    </submittedName>
</protein>
<dbReference type="Gene3D" id="1.20.1250.20">
    <property type="entry name" value="MFS general substrate transporter like domains"/>
    <property type="match status" value="1"/>
</dbReference>
<organism evidence="9 10">
    <name type="scientific">Streptosporangium carneum</name>
    <dbReference type="NCBI Taxonomy" id="47481"/>
    <lineage>
        <taxon>Bacteria</taxon>
        <taxon>Bacillati</taxon>
        <taxon>Actinomycetota</taxon>
        <taxon>Actinomycetes</taxon>
        <taxon>Streptosporangiales</taxon>
        <taxon>Streptosporangiaceae</taxon>
        <taxon>Streptosporangium</taxon>
    </lineage>
</organism>
<feature type="transmembrane region" description="Helical" evidence="7">
    <location>
        <begin position="366"/>
        <end position="385"/>
    </location>
</feature>
<dbReference type="SUPFAM" id="SSF103473">
    <property type="entry name" value="MFS general substrate transporter"/>
    <property type="match status" value="1"/>
</dbReference>
<keyword evidence="10" id="KW-1185">Reference proteome</keyword>
<gene>
    <name evidence="9" type="ORF">GCM10017600_59710</name>
</gene>
<feature type="domain" description="Major facilitator superfamily (MFS) profile" evidence="8">
    <location>
        <begin position="9"/>
        <end position="391"/>
    </location>
</feature>
<dbReference type="AlphaFoldDB" id="A0A9W6I703"/>
<dbReference type="PANTHER" id="PTHR23513:SF11">
    <property type="entry name" value="STAPHYLOFERRIN A TRANSPORTER"/>
    <property type="match status" value="1"/>
</dbReference>
<keyword evidence="3 7" id="KW-0812">Transmembrane</keyword>
<keyword evidence="5 7" id="KW-0472">Membrane</keyword>
<dbReference type="RefSeq" id="WP_271220889.1">
    <property type="nucleotide sequence ID" value="NZ_BAAAVD010000037.1"/>
</dbReference>